<proteinExistence type="predicted"/>
<accession>A0A4R2KFI7</accession>
<dbReference type="GO" id="GO:0003677">
    <property type="term" value="F:DNA binding"/>
    <property type="evidence" value="ECO:0007669"/>
    <property type="project" value="InterPro"/>
</dbReference>
<dbReference type="PANTHER" id="PTHR30437:SF5">
    <property type="entry name" value="REGULATOR OF NUCLEOSIDE DIPHOSPHATE KINASE"/>
    <property type="match status" value="1"/>
</dbReference>
<evidence type="ECO:0000259" key="1">
    <source>
        <dbReference type="Pfam" id="PF01272"/>
    </source>
</evidence>
<dbReference type="InterPro" id="IPR036953">
    <property type="entry name" value="GreA/GreB_C_sf"/>
</dbReference>
<gene>
    <name evidence="3" type="ORF">EV655_12517</name>
</gene>
<dbReference type="GO" id="GO:0070063">
    <property type="term" value="F:RNA polymerase binding"/>
    <property type="evidence" value="ECO:0007669"/>
    <property type="project" value="InterPro"/>
</dbReference>
<dbReference type="InterPro" id="IPR023459">
    <property type="entry name" value="Tscrpt_elong_fac_GreA/B_fam"/>
</dbReference>
<sequence>MNIQTKSTSRSKRRPKIVISEKDLDRLEALAEGAAKRNPQLSDRLLEELARARIMPAAKFPAHVVTIGNRVTYRDELTQEEKAISLSFPEDADIGEGRVSVMTPLGVALIGLSEGAAFHWETRDGHRRTLTVLKVTSSEPEKA</sequence>
<dbReference type="Gene3D" id="1.10.286.20">
    <property type="match status" value="1"/>
</dbReference>
<dbReference type="InterPro" id="IPR001437">
    <property type="entry name" value="Tscrpt_elong_fac_GreA/B_C"/>
</dbReference>
<dbReference type="AlphaFoldDB" id="A0A4R2KFI7"/>
<dbReference type="SUPFAM" id="SSF54534">
    <property type="entry name" value="FKBP-like"/>
    <property type="match status" value="1"/>
</dbReference>
<reference evidence="3 4" key="1">
    <citation type="submission" date="2019-03" db="EMBL/GenBank/DDBJ databases">
        <title>Genomic Encyclopedia of Type Strains, Phase IV (KMG-IV): sequencing the most valuable type-strain genomes for metagenomic binning, comparative biology and taxonomic classification.</title>
        <authorList>
            <person name="Goeker M."/>
        </authorList>
    </citation>
    <scope>NUCLEOTIDE SEQUENCE [LARGE SCALE GENOMIC DNA]</scope>
    <source>
        <strain evidence="3 4">DSM 4868</strain>
    </source>
</reference>
<name>A0A4R2KFI7_9RHOB</name>
<organism evidence="3 4">
    <name type="scientific">Rhodovulum euryhalinum</name>
    <dbReference type="NCBI Taxonomy" id="35805"/>
    <lineage>
        <taxon>Bacteria</taxon>
        <taxon>Pseudomonadati</taxon>
        <taxon>Pseudomonadota</taxon>
        <taxon>Alphaproteobacteria</taxon>
        <taxon>Rhodobacterales</taxon>
        <taxon>Paracoccaceae</taxon>
        <taxon>Rhodovulum</taxon>
    </lineage>
</organism>
<keyword evidence="4" id="KW-1185">Reference proteome</keyword>
<keyword evidence="3" id="KW-0648">Protein biosynthesis</keyword>
<dbReference type="InterPro" id="IPR029462">
    <property type="entry name" value="Rnk_N"/>
</dbReference>
<dbReference type="NCBIfam" id="NF004396">
    <property type="entry name" value="PRK05753.1"/>
    <property type="match status" value="1"/>
</dbReference>
<evidence type="ECO:0000313" key="3">
    <source>
        <dbReference type="EMBL" id="TCO68718.1"/>
    </source>
</evidence>
<evidence type="ECO:0000313" key="4">
    <source>
        <dbReference type="Proteomes" id="UP000295142"/>
    </source>
</evidence>
<comment type="caution">
    <text evidence="3">The sequence shown here is derived from an EMBL/GenBank/DDBJ whole genome shotgun (WGS) entry which is preliminary data.</text>
</comment>
<feature type="domain" description="Regulator of nucleoside diphosphate kinase N-terminal" evidence="2">
    <location>
        <begin position="15"/>
        <end position="54"/>
    </location>
</feature>
<feature type="domain" description="Transcription elongation factor GreA/GreB C-terminal" evidence="1">
    <location>
        <begin position="63"/>
        <end position="136"/>
    </location>
</feature>
<dbReference type="EMBL" id="SLWW01000025">
    <property type="protein sequence ID" value="TCO68718.1"/>
    <property type="molecule type" value="Genomic_DNA"/>
</dbReference>
<protein>
    <submittedName>
        <fullName evidence="3">GreA/GreB family elongation factor</fullName>
    </submittedName>
</protein>
<dbReference type="GO" id="GO:0006354">
    <property type="term" value="P:DNA-templated transcription elongation"/>
    <property type="evidence" value="ECO:0007669"/>
    <property type="project" value="TreeGrafter"/>
</dbReference>
<keyword evidence="3" id="KW-0251">Elongation factor</keyword>
<dbReference type="Pfam" id="PF01272">
    <property type="entry name" value="GreA_GreB"/>
    <property type="match status" value="1"/>
</dbReference>
<dbReference type="Proteomes" id="UP000295142">
    <property type="component" value="Unassembled WGS sequence"/>
</dbReference>
<dbReference type="OrthoDB" id="192847at2"/>
<dbReference type="GO" id="GO:0032784">
    <property type="term" value="P:regulation of DNA-templated transcription elongation"/>
    <property type="evidence" value="ECO:0007669"/>
    <property type="project" value="InterPro"/>
</dbReference>
<dbReference type="Pfam" id="PF14760">
    <property type="entry name" value="Rnk_N"/>
    <property type="match status" value="1"/>
</dbReference>
<dbReference type="RefSeq" id="WP_132546736.1">
    <property type="nucleotide sequence ID" value="NZ_SLWW01000025.1"/>
</dbReference>
<evidence type="ECO:0000259" key="2">
    <source>
        <dbReference type="Pfam" id="PF14760"/>
    </source>
</evidence>
<dbReference type="Gene3D" id="3.10.50.30">
    <property type="entry name" value="Transcription elongation factor, GreA/GreB, C-terminal domain"/>
    <property type="match status" value="1"/>
</dbReference>
<dbReference type="GO" id="GO:0003746">
    <property type="term" value="F:translation elongation factor activity"/>
    <property type="evidence" value="ECO:0007669"/>
    <property type="project" value="UniProtKB-KW"/>
</dbReference>
<dbReference type="PANTHER" id="PTHR30437">
    <property type="entry name" value="TRANSCRIPTION ELONGATION FACTOR GREA"/>
    <property type="match status" value="1"/>
</dbReference>